<feature type="transmembrane region" description="Helical" evidence="1">
    <location>
        <begin position="59"/>
        <end position="80"/>
    </location>
</feature>
<sequence length="303" mass="31645">MVNLGIIGTLFPKNIGKGLGNFATGITSVGDAFKKVNSAKFAKGLAITGKTFKGLTKSFMSIVSLGFDFLGILTQLGMAMGIMQPIMQMITGVLGIMGAGAYGEEGGMIDALQKLSDFLFDSDMIIFWKELGAIIGSFFSTMIDGAIDLLTDPAVQKLIKNAVEAIIAIVIHLGKMLGGFIDLIAQGDISLLGKLLWGLAIMIAFFKGMGSAPGIFGVVLGIAMATMVGIALAPLLTLASGGIVTKPTIALIGESGPEAVIPLGTERGPSMIGDNEKVIWAIEDLGNKMDKTNRLLSSQGRLR</sequence>
<protein>
    <recommendedName>
        <fullName evidence="3">Phage tail tape measure protein domain-containing protein</fullName>
    </recommendedName>
</protein>
<evidence type="ECO:0000256" key="1">
    <source>
        <dbReference type="SAM" id="Phobius"/>
    </source>
</evidence>
<feature type="transmembrane region" description="Helical" evidence="1">
    <location>
        <begin position="191"/>
        <end position="209"/>
    </location>
</feature>
<gene>
    <name evidence="2" type="ORF">LCGC14_1442830</name>
</gene>
<keyword evidence="1" id="KW-0812">Transmembrane</keyword>
<feature type="transmembrane region" description="Helical" evidence="1">
    <location>
        <begin position="215"/>
        <end position="236"/>
    </location>
</feature>
<dbReference type="AlphaFoldDB" id="A0A0F9JKS7"/>
<evidence type="ECO:0008006" key="3">
    <source>
        <dbReference type="Google" id="ProtNLM"/>
    </source>
</evidence>
<feature type="transmembrane region" description="Helical" evidence="1">
    <location>
        <begin position="163"/>
        <end position="184"/>
    </location>
</feature>
<feature type="transmembrane region" description="Helical" evidence="1">
    <location>
        <begin position="124"/>
        <end position="143"/>
    </location>
</feature>
<comment type="caution">
    <text evidence="2">The sequence shown here is derived from an EMBL/GenBank/DDBJ whole genome shotgun (WGS) entry which is preliminary data.</text>
</comment>
<proteinExistence type="predicted"/>
<dbReference type="EMBL" id="LAZR01009854">
    <property type="protein sequence ID" value="KKM70228.1"/>
    <property type="molecule type" value="Genomic_DNA"/>
</dbReference>
<keyword evidence="1" id="KW-0472">Membrane</keyword>
<reference evidence="2" key="1">
    <citation type="journal article" date="2015" name="Nature">
        <title>Complex archaea that bridge the gap between prokaryotes and eukaryotes.</title>
        <authorList>
            <person name="Spang A."/>
            <person name="Saw J.H."/>
            <person name="Jorgensen S.L."/>
            <person name="Zaremba-Niedzwiedzka K."/>
            <person name="Martijn J."/>
            <person name="Lind A.E."/>
            <person name="van Eijk R."/>
            <person name="Schleper C."/>
            <person name="Guy L."/>
            <person name="Ettema T.J."/>
        </authorList>
    </citation>
    <scope>NUCLEOTIDE SEQUENCE</scope>
</reference>
<organism evidence="2">
    <name type="scientific">marine sediment metagenome</name>
    <dbReference type="NCBI Taxonomy" id="412755"/>
    <lineage>
        <taxon>unclassified sequences</taxon>
        <taxon>metagenomes</taxon>
        <taxon>ecological metagenomes</taxon>
    </lineage>
</organism>
<accession>A0A0F9JKS7</accession>
<feature type="transmembrane region" description="Helical" evidence="1">
    <location>
        <begin position="86"/>
        <end position="103"/>
    </location>
</feature>
<evidence type="ECO:0000313" key="2">
    <source>
        <dbReference type="EMBL" id="KKM70228.1"/>
    </source>
</evidence>
<name>A0A0F9JKS7_9ZZZZ</name>
<keyword evidence="1" id="KW-1133">Transmembrane helix</keyword>